<proteinExistence type="predicted"/>
<evidence type="ECO:0000313" key="4">
    <source>
        <dbReference type="Proteomes" id="UP001500051"/>
    </source>
</evidence>
<evidence type="ECO:0000256" key="1">
    <source>
        <dbReference type="SAM" id="SignalP"/>
    </source>
</evidence>
<dbReference type="Gene3D" id="3.20.20.370">
    <property type="entry name" value="Glycoside hydrolase/deacetylase"/>
    <property type="match status" value="1"/>
</dbReference>
<comment type="caution">
    <text evidence="3">The sequence shown here is derived from an EMBL/GenBank/DDBJ whole genome shotgun (WGS) entry which is preliminary data.</text>
</comment>
<dbReference type="PROSITE" id="PS51677">
    <property type="entry name" value="NODB"/>
    <property type="match status" value="1"/>
</dbReference>
<evidence type="ECO:0000313" key="3">
    <source>
        <dbReference type="EMBL" id="GAA3715461.1"/>
    </source>
</evidence>
<dbReference type="PANTHER" id="PTHR10587:SF134">
    <property type="entry name" value="SECRETED PROTEIN"/>
    <property type="match status" value="1"/>
</dbReference>
<dbReference type="EMBL" id="BAAAYX010000020">
    <property type="protein sequence ID" value="GAA3715461.1"/>
    <property type="molecule type" value="Genomic_DNA"/>
</dbReference>
<protein>
    <submittedName>
        <fullName evidence="3">Polysaccharide deacetylase family protein</fullName>
    </submittedName>
</protein>
<keyword evidence="1" id="KW-0732">Signal</keyword>
<dbReference type="PROSITE" id="PS51318">
    <property type="entry name" value="TAT"/>
    <property type="match status" value="1"/>
</dbReference>
<name>A0ABP7E7X2_9ACTN</name>
<organism evidence="3 4">
    <name type="scientific">Microlunatus aurantiacus</name>
    <dbReference type="NCBI Taxonomy" id="446786"/>
    <lineage>
        <taxon>Bacteria</taxon>
        <taxon>Bacillati</taxon>
        <taxon>Actinomycetota</taxon>
        <taxon>Actinomycetes</taxon>
        <taxon>Propionibacteriales</taxon>
        <taxon>Propionibacteriaceae</taxon>
        <taxon>Microlunatus</taxon>
    </lineage>
</organism>
<dbReference type="RefSeq" id="WP_344814097.1">
    <property type="nucleotide sequence ID" value="NZ_BAAAYX010000020.1"/>
</dbReference>
<dbReference type="InterPro" id="IPR006311">
    <property type="entry name" value="TAT_signal"/>
</dbReference>
<feature type="domain" description="NodB homology" evidence="2">
    <location>
        <begin position="78"/>
        <end position="278"/>
    </location>
</feature>
<gene>
    <name evidence="3" type="ORF">GCM10022204_38670</name>
</gene>
<dbReference type="PANTHER" id="PTHR10587">
    <property type="entry name" value="GLYCOSYL TRANSFERASE-RELATED"/>
    <property type="match status" value="1"/>
</dbReference>
<feature type="signal peptide" evidence="1">
    <location>
        <begin position="1"/>
        <end position="36"/>
    </location>
</feature>
<evidence type="ECO:0000259" key="2">
    <source>
        <dbReference type="PROSITE" id="PS51677"/>
    </source>
</evidence>
<reference evidence="4" key="1">
    <citation type="journal article" date="2019" name="Int. J. Syst. Evol. Microbiol.">
        <title>The Global Catalogue of Microorganisms (GCM) 10K type strain sequencing project: providing services to taxonomists for standard genome sequencing and annotation.</title>
        <authorList>
            <consortium name="The Broad Institute Genomics Platform"/>
            <consortium name="The Broad Institute Genome Sequencing Center for Infectious Disease"/>
            <person name="Wu L."/>
            <person name="Ma J."/>
        </authorList>
    </citation>
    <scope>NUCLEOTIDE SEQUENCE [LARGE SCALE GENOMIC DNA]</scope>
    <source>
        <strain evidence="4">JCM 16548</strain>
    </source>
</reference>
<dbReference type="InterPro" id="IPR011330">
    <property type="entry name" value="Glyco_hydro/deAcase_b/a-brl"/>
</dbReference>
<dbReference type="Pfam" id="PF01522">
    <property type="entry name" value="Polysacc_deac_1"/>
    <property type="match status" value="1"/>
</dbReference>
<dbReference type="SUPFAM" id="SSF88713">
    <property type="entry name" value="Glycoside hydrolase/deacetylase"/>
    <property type="match status" value="1"/>
</dbReference>
<dbReference type="InterPro" id="IPR002509">
    <property type="entry name" value="NODB_dom"/>
</dbReference>
<sequence length="278" mass="29862">MTTDPLPPPGAWSRRRLLTSAAGLVLAGLAVPTAEAGPVVVRSTERLPTRAEIVAEFAGRRPRQFGMFLPGVVRRGRELVALTFDACGGARGSGYDKLVISTLRKRNVPATLFLNARWIEAHPQIAADLADDPLFELGNHGWRHRPLTVAGQTAYGIKGTSGPGEAYDEIVRGLHAVAELTGRAPRWYRPGTAWADDVGLAIAGRLGLRVISFSINADAGATASKKQVVANLKRARRTDITLGHVNQPHGRTAEGLVEELPKMIRAGRHFGTLSRVLA</sequence>
<accession>A0ABP7E7X2</accession>
<keyword evidence="4" id="KW-1185">Reference proteome</keyword>
<feature type="chain" id="PRO_5045197098" evidence="1">
    <location>
        <begin position="37"/>
        <end position="278"/>
    </location>
</feature>
<dbReference type="InterPro" id="IPR050248">
    <property type="entry name" value="Polysacc_deacetylase_ArnD"/>
</dbReference>
<dbReference type="Proteomes" id="UP001500051">
    <property type="component" value="Unassembled WGS sequence"/>
</dbReference>